<keyword evidence="7" id="KW-1185">Reference proteome</keyword>
<evidence type="ECO:0000256" key="2">
    <source>
        <dbReference type="ARBA" id="ARBA00022840"/>
    </source>
</evidence>
<evidence type="ECO:0000313" key="6">
    <source>
        <dbReference type="EMBL" id="EQB60218.1"/>
    </source>
</evidence>
<name>T0L6A3_9MICR</name>
<accession>T0L6A3</accession>
<dbReference type="PRINTS" id="PR00380">
    <property type="entry name" value="KINESINHEAVY"/>
</dbReference>
<comment type="similarity">
    <text evidence="3 4">Belongs to the TRAFAC class myosin-kinesin ATPase superfamily. Kinesin family.</text>
</comment>
<dbReference type="GO" id="GO:0007018">
    <property type="term" value="P:microtubule-based movement"/>
    <property type="evidence" value="ECO:0007669"/>
    <property type="project" value="InterPro"/>
</dbReference>
<keyword evidence="3 4" id="KW-0505">Motor protein</keyword>
<organism evidence="6 7">
    <name type="scientific">Vairimorpha apis BRL 01</name>
    <dbReference type="NCBI Taxonomy" id="1037528"/>
    <lineage>
        <taxon>Eukaryota</taxon>
        <taxon>Fungi</taxon>
        <taxon>Fungi incertae sedis</taxon>
        <taxon>Microsporidia</taxon>
        <taxon>Nosematidae</taxon>
        <taxon>Vairimorpha</taxon>
    </lineage>
</organism>
<dbReference type="InterPro" id="IPR027640">
    <property type="entry name" value="Kinesin-like_fam"/>
</dbReference>
<dbReference type="GO" id="GO:0003777">
    <property type="term" value="F:microtubule motor activity"/>
    <property type="evidence" value="ECO:0007669"/>
    <property type="project" value="InterPro"/>
</dbReference>
<feature type="domain" description="Kinesin motor" evidence="5">
    <location>
        <begin position="1"/>
        <end position="256"/>
    </location>
</feature>
<dbReference type="GO" id="GO:0008017">
    <property type="term" value="F:microtubule binding"/>
    <property type="evidence" value="ECO:0007669"/>
    <property type="project" value="InterPro"/>
</dbReference>
<dbReference type="VEuPathDB" id="MicrosporidiaDB:NAPIS_ORF02224"/>
<dbReference type="Pfam" id="PF00225">
    <property type="entry name" value="Kinesin"/>
    <property type="match status" value="1"/>
</dbReference>
<evidence type="ECO:0000259" key="5">
    <source>
        <dbReference type="PROSITE" id="PS50067"/>
    </source>
</evidence>
<keyword evidence="1 3" id="KW-0547">Nucleotide-binding</keyword>
<dbReference type="PROSITE" id="PS00411">
    <property type="entry name" value="KINESIN_MOTOR_1"/>
    <property type="match status" value="1"/>
</dbReference>
<gene>
    <name evidence="6" type="ORF">NAPIS_ORF02224</name>
</gene>
<dbReference type="SUPFAM" id="SSF52540">
    <property type="entry name" value="P-loop containing nucleoside triphosphate hydrolases"/>
    <property type="match status" value="1"/>
</dbReference>
<sequence>MNFEFDKIFDICDQKEIFNEFENLIESVFDGYKVCVFAYGQTGSGKTYTMIGDEKNPGLIYNSMELLFKLKEENKNFNISIKGIFKEIYNEEIFNLGDKNINEYELTDLETSINIIKNISNLRITKSTKCNVQSSRSHLVCTINIEMKNENELRIGTLCFVDLAGSERLNQSQVEGLRLKETQNINKSLSTLGDVITALKRKDSHIPYRNSKLTFLLSSYFQGKSRVVMILNINSDVNMLNETMSTFRFGSKISECKLGQAEKTLTKKI</sequence>
<feature type="binding site" evidence="3">
    <location>
        <begin position="40"/>
        <end position="47"/>
    </location>
    <ligand>
        <name>ATP</name>
        <dbReference type="ChEBI" id="CHEBI:30616"/>
    </ligand>
</feature>
<evidence type="ECO:0000256" key="1">
    <source>
        <dbReference type="ARBA" id="ARBA00022741"/>
    </source>
</evidence>
<keyword evidence="2 3" id="KW-0067">ATP-binding</keyword>
<dbReference type="OrthoDB" id="3176171at2759"/>
<dbReference type="SMART" id="SM00129">
    <property type="entry name" value="KISc"/>
    <property type="match status" value="1"/>
</dbReference>
<dbReference type="EMBL" id="KE647314">
    <property type="protein sequence ID" value="EQB60218.1"/>
    <property type="molecule type" value="Genomic_DNA"/>
</dbReference>
<proteinExistence type="inferred from homology"/>
<dbReference type="InterPro" id="IPR036961">
    <property type="entry name" value="Kinesin_motor_dom_sf"/>
</dbReference>
<dbReference type="Proteomes" id="UP000053780">
    <property type="component" value="Unassembled WGS sequence"/>
</dbReference>
<dbReference type="PANTHER" id="PTHR47972:SF28">
    <property type="entry name" value="KINESIN-LIKE PROTEIN KLP-3"/>
    <property type="match status" value="1"/>
</dbReference>
<protein>
    <recommendedName>
        <fullName evidence="4">Kinesin-like protein</fullName>
    </recommendedName>
</protein>
<dbReference type="HOGENOM" id="CLU_001485_2_2_1"/>
<evidence type="ECO:0000256" key="3">
    <source>
        <dbReference type="PROSITE-ProRule" id="PRU00283"/>
    </source>
</evidence>
<dbReference type="InterPro" id="IPR019821">
    <property type="entry name" value="Kinesin_motor_CS"/>
</dbReference>
<dbReference type="PANTHER" id="PTHR47972">
    <property type="entry name" value="KINESIN-LIKE PROTEIN KLP-3"/>
    <property type="match status" value="1"/>
</dbReference>
<reference evidence="6 7" key="1">
    <citation type="journal article" date="2013" name="BMC Genomics">
        <title>Genome sequencing and comparative genomics of honey bee microsporidia, Nosema apis reveal novel insights into host-parasite interactions.</title>
        <authorList>
            <person name="Chen Yp."/>
            <person name="Pettis J.S."/>
            <person name="Zhao Y."/>
            <person name="Liu X."/>
            <person name="Tallon L.J."/>
            <person name="Sadzewicz L.D."/>
            <person name="Li R."/>
            <person name="Zheng H."/>
            <person name="Huang S."/>
            <person name="Zhang X."/>
            <person name="Hamilton M.C."/>
            <person name="Pernal S.F."/>
            <person name="Melathopoulos A.P."/>
            <person name="Yan X."/>
            <person name="Evans J.D."/>
        </authorList>
    </citation>
    <scope>NUCLEOTIDE SEQUENCE [LARGE SCALE GENOMIC DNA]</scope>
    <source>
        <strain evidence="6 7">BRL 01</strain>
    </source>
</reference>
<dbReference type="AlphaFoldDB" id="T0L6A3"/>
<dbReference type="PROSITE" id="PS50067">
    <property type="entry name" value="KINESIN_MOTOR_2"/>
    <property type="match status" value="1"/>
</dbReference>
<dbReference type="InterPro" id="IPR001752">
    <property type="entry name" value="Kinesin_motor_dom"/>
</dbReference>
<dbReference type="Gene3D" id="3.40.850.10">
    <property type="entry name" value="Kinesin motor domain"/>
    <property type="match status" value="2"/>
</dbReference>
<dbReference type="InterPro" id="IPR027417">
    <property type="entry name" value="P-loop_NTPase"/>
</dbReference>
<dbReference type="GO" id="GO:0005524">
    <property type="term" value="F:ATP binding"/>
    <property type="evidence" value="ECO:0007669"/>
    <property type="project" value="UniProtKB-UniRule"/>
</dbReference>
<evidence type="ECO:0000313" key="7">
    <source>
        <dbReference type="Proteomes" id="UP000053780"/>
    </source>
</evidence>
<keyword evidence="4" id="KW-0493">Microtubule</keyword>
<dbReference type="GO" id="GO:0005874">
    <property type="term" value="C:microtubule"/>
    <property type="evidence" value="ECO:0007669"/>
    <property type="project" value="UniProtKB-KW"/>
</dbReference>
<evidence type="ECO:0000256" key="4">
    <source>
        <dbReference type="RuleBase" id="RU000394"/>
    </source>
</evidence>